<dbReference type="EMBL" id="CP163439">
    <property type="protein sequence ID" value="XDQ35076.1"/>
    <property type="molecule type" value="Genomic_DNA"/>
</dbReference>
<evidence type="ECO:0000313" key="2">
    <source>
        <dbReference type="EMBL" id="XDQ35076.1"/>
    </source>
</evidence>
<feature type="domain" description="DUF6879" evidence="1">
    <location>
        <begin position="7"/>
        <end position="174"/>
    </location>
</feature>
<protein>
    <submittedName>
        <fullName evidence="2">DUF6879 family protein</fullName>
    </submittedName>
</protein>
<dbReference type="Pfam" id="PF21806">
    <property type="entry name" value="DUF6879"/>
    <property type="match status" value="1"/>
</dbReference>
<dbReference type="RefSeq" id="WP_369169649.1">
    <property type="nucleotide sequence ID" value="NZ_CP163439.1"/>
</dbReference>
<proteinExistence type="predicted"/>
<organism evidence="2">
    <name type="scientific">Streptomyces sp. R28</name>
    <dbReference type="NCBI Taxonomy" id="3238628"/>
    <lineage>
        <taxon>Bacteria</taxon>
        <taxon>Bacillati</taxon>
        <taxon>Actinomycetota</taxon>
        <taxon>Actinomycetes</taxon>
        <taxon>Kitasatosporales</taxon>
        <taxon>Streptomycetaceae</taxon>
        <taxon>Streptomyces</taxon>
    </lineage>
</organism>
<gene>
    <name evidence="2" type="ORF">AB5J49_17985</name>
</gene>
<accession>A0AB39PYN8</accession>
<sequence>MSQNVPSFDQLMEAAQRSAMHLEMRDQYGVGDEADDFNTWRRTGQRDTDPHSEYWAPWVDMISRAVARGVVVRRARIVSEPVTEYIRYEHAGTAVNVHAGEQVRWLPRQRAVDLMLPGADLWIFDGAQVLFNHFTGDGEWADPDMELRTEPSIIKQCSDAFEAVWERAVPHNEYEIH</sequence>
<name>A0AB39PYN8_9ACTN</name>
<reference evidence="2" key="1">
    <citation type="submission" date="2024-07" db="EMBL/GenBank/DDBJ databases">
        <authorList>
            <person name="Yu S.T."/>
        </authorList>
    </citation>
    <scope>NUCLEOTIDE SEQUENCE</scope>
    <source>
        <strain evidence="2">R28</strain>
    </source>
</reference>
<dbReference type="AlphaFoldDB" id="A0AB39PYN8"/>
<evidence type="ECO:0000259" key="1">
    <source>
        <dbReference type="Pfam" id="PF21806"/>
    </source>
</evidence>
<dbReference type="InterPro" id="IPR049244">
    <property type="entry name" value="DUF6879"/>
</dbReference>